<name>A0A8K0A7D5_BRALA</name>
<comment type="similarity">
    <text evidence="1">Belongs to the mTERF family.</text>
</comment>
<dbReference type="Gene3D" id="1.25.70.10">
    <property type="entry name" value="Transcription termination factor 3, mitochondrial"/>
    <property type="match status" value="1"/>
</dbReference>
<proteinExistence type="inferred from homology"/>
<keyword evidence="3" id="KW-0472">Membrane</keyword>
<protein>
    <submittedName>
        <fullName evidence="4">mTERF3 protein</fullName>
    </submittedName>
</protein>
<dbReference type="PANTHER" id="PTHR13068:SF112">
    <property type="entry name" value="TRANSCRIPTION TERMINATION FACTOR 3, MITOCHONDRIAL"/>
    <property type="match status" value="1"/>
</dbReference>
<accession>A0A8K0A7D5</accession>
<evidence type="ECO:0000256" key="3">
    <source>
        <dbReference type="SAM" id="Phobius"/>
    </source>
</evidence>
<dbReference type="Pfam" id="PF02536">
    <property type="entry name" value="mTERF"/>
    <property type="match status" value="1"/>
</dbReference>
<evidence type="ECO:0000313" key="5">
    <source>
        <dbReference type="Proteomes" id="UP000838412"/>
    </source>
</evidence>
<gene>
    <name evidence="4" type="primary">MTERF3</name>
    <name evidence="4" type="ORF">BLAG_LOCUS21607</name>
</gene>
<dbReference type="SMART" id="SM00733">
    <property type="entry name" value="Mterf"/>
    <property type="match status" value="4"/>
</dbReference>
<dbReference type="InterPro" id="IPR038538">
    <property type="entry name" value="MTERF_sf"/>
</dbReference>
<dbReference type="GO" id="GO:0003676">
    <property type="term" value="F:nucleic acid binding"/>
    <property type="evidence" value="ECO:0007669"/>
    <property type="project" value="InterPro"/>
</dbReference>
<dbReference type="GO" id="GO:0005739">
    <property type="term" value="C:mitochondrion"/>
    <property type="evidence" value="ECO:0007669"/>
    <property type="project" value="TreeGrafter"/>
</dbReference>
<dbReference type="EMBL" id="OV696692">
    <property type="protein sequence ID" value="CAH1268791.1"/>
    <property type="molecule type" value="Genomic_DNA"/>
</dbReference>
<organism evidence="4 5">
    <name type="scientific">Branchiostoma lanceolatum</name>
    <name type="common">Common lancelet</name>
    <name type="synonym">Amphioxus lanceolatum</name>
    <dbReference type="NCBI Taxonomy" id="7740"/>
    <lineage>
        <taxon>Eukaryota</taxon>
        <taxon>Metazoa</taxon>
        <taxon>Chordata</taxon>
        <taxon>Cephalochordata</taxon>
        <taxon>Leptocardii</taxon>
        <taxon>Amphioxiformes</taxon>
        <taxon>Branchiostomatidae</taxon>
        <taxon>Branchiostoma</taxon>
    </lineage>
</organism>
<dbReference type="OrthoDB" id="637682at2759"/>
<dbReference type="PANTHER" id="PTHR13068">
    <property type="entry name" value="CGI-12 PROTEIN-RELATED"/>
    <property type="match status" value="1"/>
</dbReference>
<dbReference type="InterPro" id="IPR003690">
    <property type="entry name" value="MTERF"/>
</dbReference>
<dbReference type="Proteomes" id="UP000838412">
    <property type="component" value="Chromosome 7"/>
</dbReference>
<reference evidence="4" key="1">
    <citation type="submission" date="2022-01" db="EMBL/GenBank/DDBJ databases">
        <authorList>
            <person name="Braso-Vives M."/>
        </authorList>
    </citation>
    <scope>NUCLEOTIDE SEQUENCE</scope>
</reference>
<dbReference type="GO" id="GO:0006390">
    <property type="term" value="P:mitochondrial transcription"/>
    <property type="evidence" value="ECO:0007669"/>
    <property type="project" value="TreeGrafter"/>
</dbReference>
<dbReference type="AlphaFoldDB" id="A0A8K0A7D5"/>
<evidence type="ECO:0000256" key="2">
    <source>
        <dbReference type="ARBA" id="ARBA00022946"/>
    </source>
</evidence>
<keyword evidence="3" id="KW-0812">Transmembrane</keyword>
<keyword evidence="3" id="KW-1133">Transmembrane helix</keyword>
<feature type="transmembrane region" description="Helical" evidence="3">
    <location>
        <begin position="6"/>
        <end position="27"/>
    </location>
</feature>
<evidence type="ECO:0000313" key="4">
    <source>
        <dbReference type="EMBL" id="CAH1268791.1"/>
    </source>
</evidence>
<keyword evidence="5" id="KW-1185">Reference proteome</keyword>
<evidence type="ECO:0000256" key="1">
    <source>
        <dbReference type="ARBA" id="ARBA00007692"/>
    </source>
</evidence>
<dbReference type="GO" id="GO:0061668">
    <property type="term" value="P:mitochondrial ribosome assembly"/>
    <property type="evidence" value="ECO:0007669"/>
    <property type="project" value="TreeGrafter"/>
</dbReference>
<sequence>MFWYLLYSWVGGLQLTCSGICYTAGLVSRAPYLLQLSVQRLDNKLGWLQRNLQTTADQTRHIVVRYPRVLTVSLARIKENLQVAQLQLGFSPQQLRSMAMGAPRMLSRDKYKLIAVFDYVHNEMGIPHHIMACSPQVFNSRQRRLSDRHQFLHKLGRAQYDPAHPGYISLDNIFTLPDAVFCTQLAKVTIEEYQSFLKTL</sequence>
<keyword evidence="2" id="KW-0809">Transit peptide</keyword>